<proteinExistence type="predicted"/>
<reference evidence="1" key="2">
    <citation type="submission" date="2022-08" db="EMBL/GenBank/DDBJ databases">
        <title>Novel sulphate-reducing endosymbionts in the free-living metamonad Anaeramoeba.</title>
        <authorList>
            <person name="Jerlstrom-Hultqvist J."/>
            <person name="Cepicka I."/>
            <person name="Gallot-Lavallee L."/>
            <person name="Salas-Leiva D."/>
            <person name="Curtis B.A."/>
            <person name="Zahonova K."/>
            <person name="Pipaliya S."/>
            <person name="Dacks J."/>
            <person name="Roger A.J."/>
        </authorList>
    </citation>
    <scope>NUCLEOTIDE SEQUENCE</scope>
    <source>
        <strain evidence="1">Busselton2</strain>
    </source>
</reference>
<evidence type="ECO:0000313" key="2">
    <source>
        <dbReference type="EMBL" id="KAJ6248452.1"/>
    </source>
</evidence>
<keyword evidence="4" id="KW-1185">Reference proteome</keyword>
<evidence type="ECO:0000313" key="1">
    <source>
        <dbReference type="EMBL" id="KAJ3445034.1"/>
    </source>
</evidence>
<protein>
    <recommendedName>
        <fullName evidence="5">Phage protein</fullName>
    </recommendedName>
</protein>
<gene>
    <name evidence="1" type="ORF">M0812_10897</name>
    <name evidence="2" type="ORF">M0813_17646</name>
</gene>
<reference evidence="2" key="1">
    <citation type="submission" date="2022-08" db="EMBL/GenBank/DDBJ databases">
        <title>Novel sulfate-reducing endosymbionts in the free-living metamonad Anaeramoeba.</title>
        <authorList>
            <person name="Jerlstrom-Hultqvist J."/>
            <person name="Cepicka I."/>
            <person name="Gallot-Lavallee L."/>
            <person name="Salas-Leiva D."/>
            <person name="Curtis B.A."/>
            <person name="Zahonova K."/>
            <person name="Pipaliya S."/>
            <person name="Dacks J."/>
            <person name="Roger A.J."/>
        </authorList>
    </citation>
    <scope>NUCLEOTIDE SEQUENCE</scope>
    <source>
        <strain evidence="2">Schooner1</strain>
    </source>
</reference>
<evidence type="ECO:0008006" key="5">
    <source>
        <dbReference type="Google" id="ProtNLM"/>
    </source>
</evidence>
<organism evidence="1 3">
    <name type="scientific">Anaeramoeba flamelloides</name>
    <dbReference type="NCBI Taxonomy" id="1746091"/>
    <lineage>
        <taxon>Eukaryota</taxon>
        <taxon>Metamonada</taxon>
        <taxon>Anaeramoebidae</taxon>
        <taxon>Anaeramoeba</taxon>
    </lineage>
</organism>
<accession>A0AAV7ZSW1</accession>
<comment type="caution">
    <text evidence="1">The sequence shown here is derived from an EMBL/GenBank/DDBJ whole genome shotgun (WGS) entry which is preliminary data.</text>
</comment>
<name>A0AAV7ZSW1_9EUKA</name>
<dbReference type="EMBL" id="JANTQA010000023">
    <property type="protein sequence ID" value="KAJ3445034.1"/>
    <property type="molecule type" value="Genomic_DNA"/>
</dbReference>
<dbReference type="Proteomes" id="UP001150062">
    <property type="component" value="Unassembled WGS sequence"/>
</dbReference>
<dbReference type="AlphaFoldDB" id="A0AAV7ZSW1"/>
<dbReference type="EMBL" id="JAOAOG010000113">
    <property type="protein sequence ID" value="KAJ6248452.1"/>
    <property type="molecule type" value="Genomic_DNA"/>
</dbReference>
<dbReference type="Proteomes" id="UP001146793">
    <property type="component" value="Unassembled WGS sequence"/>
</dbReference>
<evidence type="ECO:0000313" key="4">
    <source>
        <dbReference type="Proteomes" id="UP001150062"/>
    </source>
</evidence>
<evidence type="ECO:0000313" key="3">
    <source>
        <dbReference type="Proteomes" id="UP001146793"/>
    </source>
</evidence>
<sequence length="88" mass="10211">MSLVKGVFKASEQTKIFPEENTEIVPTKQLTELLGIDDKTTNDKVEKGDEFEQILLELNTVKEQTNTFLTTLIDNKEVEKRLNRKREK</sequence>